<dbReference type="PANTHER" id="PTHR44846">
    <property type="entry name" value="MANNOSYL-D-GLYCERATE TRANSPORT/METABOLISM SYSTEM REPRESSOR MNGR-RELATED"/>
    <property type="match status" value="1"/>
</dbReference>
<dbReference type="GO" id="GO:0003677">
    <property type="term" value="F:DNA binding"/>
    <property type="evidence" value="ECO:0007669"/>
    <property type="project" value="UniProtKB-KW"/>
</dbReference>
<dbReference type="OrthoDB" id="7334968at2"/>
<dbReference type="CDD" id="cd07377">
    <property type="entry name" value="WHTH_GntR"/>
    <property type="match status" value="1"/>
</dbReference>
<reference evidence="6" key="1">
    <citation type="submission" date="2017-11" db="EMBL/GenBank/DDBJ databases">
        <authorList>
            <person name="Kuznetsova I."/>
            <person name="Sazanova A."/>
            <person name="Chirak E."/>
            <person name="Safronova V."/>
            <person name="Willems A."/>
        </authorList>
    </citation>
    <scope>NUCLEOTIDE SEQUENCE [LARGE SCALE GENOMIC DNA]</scope>
    <source>
        <strain evidence="6">CCBAU 03422</strain>
    </source>
</reference>
<dbReference type="InterPro" id="IPR000524">
    <property type="entry name" value="Tscrpt_reg_HTH_GntR"/>
</dbReference>
<dbReference type="InterPro" id="IPR028978">
    <property type="entry name" value="Chorismate_lyase_/UTRA_dom_sf"/>
</dbReference>
<evidence type="ECO:0000313" key="6">
    <source>
        <dbReference type="Proteomes" id="UP000241764"/>
    </source>
</evidence>
<keyword evidence="6" id="KW-1185">Reference proteome</keyword>
<sequence>MKSRPSGMSGQPRWKTIVETLHREILEGEFDKEGRLPADTKVAERFGVSRMTSRKALAILQNKGLIRIEHGRGAFIETDMLEYRMASRITFPQNVRANKQLPSRKLISAESRSADGWVCSCLDLAPGTSVLAVQLIAESNGRPVAFSTSFLDLPRFSGFVEAMGPEADVESALAKFGFASLWPGTAKVIARMPTEEEAKLLDQSLSRPVVEKRAVEVDENGRPVWCHVTCYAADRIQFVFDGEEPGK</sequence>
<dbReference type="SMART" id="SM00866">
    <property type="entry name" value="UTRA"/>
    <property type="match status" value="1"/>
</dbReference>
<comment type="caution">
    <text evidence="5">The sequence shown here is derived from an EMBL/GenBank/DDBJ whole genome shotgun (WGS) entry which is preliminary data.</text>
</comment>
<gene>
    <name evidence="5" type="primary">phnF</name>
    <name evidence="5" type="ORF">CU103_29120</name>
</gene>
<dbReference type="PANTHER" id="PTHR44846:SF1">
    <property type="entry name" value="MANNOSYL-D-GLYCERATE TRANSPORT_METABOLISM SYSTEM REPRESSOR MNGR-RELATED"/>
    <property type="match status" value="1"/>
</dbReference>
<keyword evidence="1" id="KW-0805">Transcription regulation</keyword>
<organism evidence="5 6">
    <name type="scientific">Phyllobacterium sophorae</name>
    <dbReference type="NCBI Taxonomy" id="1520277"/>
    <lineage>
        <taxon>Bacteria</taxon>
        <taxon>Pseudomonadati</taxon>
        <taxon>Pseudomonadota</taxon>
        <taxon>Alphaproteobacteria</taxon>
        <taxon>Hyphomicrobiales</taxon>
        <taxon>Phyllobacteriaceae</taxon>
        <taxon>Phyllobacterium</taxon>
    </lineage>
</organism>
<dbReference type="RefSeq" id="WP_106667531.1">
    <property type="nucleotide sequence ID" value="NZ_PGGM01000021.1"/>
</dbReference>
<dbReference type="SUPFAM" id="SSF46785">
    <property type="entry name" value="Winged helix' DNA-binding domain"/>
    <property type="match status" value="1"/>
</dbReference>
<feature type="domain" description="HTH gntR-type" evidence="4">
    <location>
        <begin position="11"/>
        <end position="79"/>
    </location>
</feature>
<dbReference type="SUPFAM" id="SSF64288">
    <property type="entry name" value="Chorismate lyase-like"/>
    <property type="match status" value="1"/>
</dbReference>
<dbReference type="Pfam" id="PF00392">
    <property type="entry name" value="GntR"/>
    <property type="match status" value="1"/>
</dbReference>
<dbReference type="GO" id="GO:0045892">
    <property type="term" value="P:negative regulation of DNA-templated transcription"/>
    <property type="evidence" value="ECO:0007669"/>
    <property type="project" value="TreeGrafter"/>
</dbReference>
<dbReference type="SMART" id="SM00345">
    <property type="entry name" value="HTH_GNTR"/>
    <property type="match status" value="1"/>
</dbReference>
<dbReference type="GO" id="GO:0003700">
    <property type="term" value="F:DNA-binding transcription factor activity"/>
    <property type="evidence" value="ECO:0007669"/>
    <property type="project" value="InterPro"/>
</dbReference>
<dbReference type="InterPro" id="IPR012702">
    <property type="entry name" value="CP_lyase_PhnF"/>
</dbReference>
<dbReference type="PROSITE" id="PS50949">
    <property type="entry name" value="HTH_GNTR"/>
    <property type="match status" value="1"/>
</dbReference>
<dbReference type="InterPro" id="IPR036390">
    <property type="entry name" value="WH_DNA-bd_sf"/>
</dbReference>
<dbReference type="Pfam" id="PF07702">
    <property type="entry name" value="UTRA"/>
    <property type="match status" value="1"/>
</dbReference>
<dbReference type="AlphaFoldDB" id="A0A2P7AQI9"/>
<dbReference type="Gene3D" id="1.10.10.10">
    <property type="entry name" value="Winged helix-like DNA-binding domain superfamily/Winged helix DNA-binding domain"/>
    <property type="match status" value="1"/>
</dbReference>
<dbReference type="NCBIfam" id="TIGR02325">
    <property type="entry name" value="C_P_lyase_phnF"/>
    <property type="match status" value="1"/>
</dbReference>
<name>A0A2P7AQI9_9HYPH</name>
<accession>A0A2P7AQI9</accession>
<evidence type="ECO:0000259" key="4">
    <source>
        <dbReference type="PROSITE" id="PS50949"/>
    </source>
</evidence>
<keyword evidence="3" id="KW-0804">Transcription</keyword>
<dbReference type="PRINTS" id="PR00035">
    <property type="entry name" value="HTHGNTR"/>
</dbReference>
<evidence type="ECO:0000256" key="3">
    <source>
        <dbReference type="ARBA" id="ARBA00023163"/>
    </source>
</evidence>
<keyword evidence="2" id="KW-0238">DNA-binding</keyword>
<dbReference type="InterPro" id="IPR036388">
    <property type="entry name" value="WH-like_DNA-bd_sf"/>
</dbReference>
<dbReference type="InterPro" id="IPR050679">
    <property type="entry name" value="Bact_HTH_transcr_reg"/>
</dbReference>
<protein>
    <submittedName>
        <fullName evidence="5">Phosphonate metabolism transcriptional regulator PhnF</fullName>
    </submittedName>
</protein>
<evidence type="ECO:0000256" key="2">
    <source>
        <dbReference type="ARBA" id="ARBA00023125"/>
    </source>
</evidence>
<proteinExistence type="predicted"/>
<dbReference type="EMBL" id="PGGM01000021">
    <property type="protein sequence ID" value="PSH56470.1"/>
    <property type="molecule type" value="Genomic_DNA"/>
</dbReference>
<dbReference type="Gene3D" id="3.40.1410.10">
    <property type="entry name" value="Chorismate lyase-like"/>
    <property type="match status" value="1"/>
</dbReference>
<evidence type="ECO:0000256" key="1">
    <source>
        <dbReference type="ARBA" id="ARBA00023015"/>
    </source>
</evidence>
<dbReference type="InterPro" id="IPR011663">
    <property type="entry name" value="UTRA"/>
</dbReference>
<dbReference type="Proteomes" id="UP000241764">
    <property type="component" value="Unassembled WGS sequence"/>
</dbReference>
<evidence type="ECO:0000313" key="5">
    <source>
        <dbReference type="EMBL" id="PSH56470.1"/>
    </source>
</evidence>